<dbReference type="Proteomes" id="UP000372890">
    <property type="component" value="Unassembled WGS sequence"/>
</dbReference>
<organism evidence="1 2">
    <name type="scientific">Escherichia coli</name>
    <dbReference type="NCBI Taxonomy" id="562"/>
    <lineage>
        <taxon>Bacteria</taxon>
        <taxon>Pseudomonadati</taxon>
        <taxon>Pseudomonadota</taxon>
        <taxon>Gammaproteobacteria</taxon>
        <taxon>Enterobacterales</taxon>
        <taxon>Enterobacteriaceae</taxon>
        <taxon>Escherichia</taxon>
    </lineage>
</organism>
<dbReference type="AlphaFoldDB" id="A0A484YTB0"/>
<proteinExistence type="predicted"/>
<evidence type="ECO:0000313" key="1">
    <source>
        <dbReference type="EMBL" id="VFS39318.1"/>
    </source>
</evidence>
<protein>
    <submittedName>
        <fullName evidence="1">Uncharacterized protein</fullName>
    </submittedName>
</protein>
<sequence length="57" mass="6566">MTIIPSSHETRLNVIGKWINALILYGEADRIISIMHQNWLGLEKRTKPNGLKRIPNN</sequence>
<evidence type="ECO:0000313" key="2">
    <source>
        <dbReference type="Proteomes" id="UP000372890"/>
    </source>
</evidence>
<gene>
    <name evidence="1" type="ORF">NCTC9001_05972</name>
</gene>
<dbReference type="EMBL" id="CAADIS010000005">
    <property type="protein sequence ID" value="VFS39318.1"/>
    <property type="molecule type" value="Genomic_DNA"/>
</dbReference>
<accession>A0A484YTB0</accession>
<reference evidence="1 2" key="1">
    <citation type="submission" date="2019-03" db="EMBL/GenBank/DDBJ databases">
        <authorList>
            <consortium name="Pathogen Informatics"/>
        </authorList>
    </citation>
    <scope>NUCLEOTIDE SEQUENCE [LARGE SCALE GENOMIC DNA]</scope>
    <source>
        <strain evidence="1 2">NCTC9001</strain>
    </source>
</reference>
<name>A0A484YTB0_ECOLX</name>